<dbReference type="PANTHER" id="PTHR22640">
    <property type="entry name" value="STRUCTURAL MAINTENANCE OF CHROMOSOMES FLEXIBLE HINGE DOMAIN-CONTAINING PROTEIN 1"/>
    <property type="match status" value="1"/>
</dbReference>
<dbReference type="InterPro" id="IPR058615">
    <property type="entry name" value="Ig_SMCHD1_6th"/>
</dbReference>
<proteinExistence type="predicted"/>
<feature type="domain" description="SMC hinge" evidence="4">
    <location>
        <begin position="1681"/>
        <end position="1805"/>
    </location>
</feature>
<dbReference type="Pfam" id="PF26196">
    <property type="entry name" value="Ig_SMCHD1_4th"/>
    <property type="match status" value="1"/>
</dbReference>
<comment type="subcellular location">
    <subcellularLocation>
        <location evidence="1">Chromosome</location>
    </subcellularLocation>
</comment>
<feature type="compositionally biased region" description="Acidic residues" evidence="3">
    <location>
        <begin position="420"/>
        <end position="429"/>
    </location>
</feature>
<dbReference type="Ensembl" id="ENSNFUT00015012918.1">
    <property type="protein sequence ID" value="ENSNFUP00015012301.1"/>
    <property type="gene ID" value="ENSNFUG00015005913.1"/>
</dbReference>
<gene>
    <name evidence="6 7" type="primary">SMCHD1</name>
    <name evidence="5" type="synonym">smchd1</name>
    <name evidence="5" type="ORF">G4P62_007965</name>
</gene>
<dbReference type="Pfam" id="PF22899">
    <property type="entry name" value="SMCHD1_S5"/>
    <property type="match status" value="1"/>
</dbReference>
<dbReference type="Pfam" id="PF26199">
    <property type="entry name" value="Ig_SMCHD1_8th"/>
    <property type="match status" value="1"/>
</dbReference>
<evidence type="ECO:0000313" key="7">
    <source>
        <dbReference type="Ensembl" id="ENSNFUP00015012301.1"/>
    </source>
</evidence>
<dbReference type="OMA" id="PIECFNR"/>
<evidence type="ECO:0000256" key="1">
    <source>
        <dbReference type="ARBA" id="ARBA00004286"/>
    </source>
</evidence>
<dbReference type="InterPro" id="IPR038892">
    <property type="entry name" value="SMCHD1"/>
</dbReference>
<dbReference type="GO" id="GO:0051276">
    <property type="term" value="P:chromosome organization"/>
    <property type="evidence" value="ECO:0007669"/>
    <property type="project" value="InterPro"/>
</dbReference>
<dbReference type="EMBL" id="JAAVVJ010000010">
    <property type="protein sequence ID" value="KAF7213456.1"/>
    <property type="molecule type" value="Genomic_DNA"/>
</dbReference>
<dbReference type="InterPro" id="IPR058613">
    <property type="entry name" value="Ig_SMCHD1_4th"/>
</dbReference>
<dbReference type="SUPFAM" id="SSF55874">
    <property type="entry name" value="ATPase domain of HSP90 chaperone/DNA topoisomerase II/histidine kinase"/>
    <property type="match status" value="1"/>
</dbReference>
<accession>A0A1A8AKP6</accession>
<evidence type="ECO:0000259" key="4">
    <source>
        <dbReference type="SMART" id="SM00968"/>
    </source>
</evidence>
<dbReference type="RefSeq" id="XP_070409211.1">
    <property type="nucleotide sequence ID" value="XM_070553110.1"/>
</dbReference>
<keyword evidence="8" id="KW-1185">Reference proteome</keyword>
<dbReference type="PANTHER" id="PTHR22640:SF2">
    <property type="entry name" value="STRUCTURAL MAINTENANCE OF CHROMOSOMES FLEXIBLE HINGE DOMAIN-CONTAINING PROTEIN 1"/>
    <property type="match status" value="1"/>
</dbReference>
<reference evidence="7" key="5">
    <citation type="submission" date="2025-05" db="UniProtKB">
        <authorList>
            <consortium name="Ensembl"/>
        </authorList>
    </citation>
    <scope>IDENTIFICATION</scope>
</reference>
<dbReference type="Pfam" id="PF26194">
    <property type="entry name" value="Ig_SMCHD1_1st"/>
    <property type="match status" value="1"/>
</dbReference>
<dbReference type="GeneTree" id="ENSGT00390000006950"/>
<dbReference type="GO" id="GO:0005524">
    <property type="term" value="F:ATP binding"/>
    <property type="evidence" value="ECO:0007669"/>
    <property type="project" value="InterPro"/>
</dbReference>
<reference evidence="5" key="4">
    <citation type="submission" date="2020-03" db="EMBL/GenBank/DDBJ databases">
        <title>Intra-Species Differences in Population Size shape Life History and Genome Evolution.</title>
        <authorList>
            <person name="Willemsen D."/>
            <person name="Cui R."/>
            <person name="Valenzano D.R."/>
        </authorList>
    </citation>
    <scope>NUCLEOTIDE SEQUENCE</scope>
    <source>
        <strain evidence="5">GRZ</strain>
        <tissue evidence="5">Whole</tissue>
    </source>
</reference>
<dbReference type="Bgee" id="ENSNFUG00015005913">
    <property type="expression patterns" value="Expressed in liver and 2 other cell types or tissues"/>
</dbReference>
<dbReference type="InterPro" id="IPR058612">
    <property type="entry name" value="Ig_SMCHD1_2nd"/>
</dbReference>
<dbReference type="InterPro" id="IPR055109">
    <property type="entry name" value="SMCHD1_S5"/>
</dbReference>
<dbReference type="Gene3D" id="3.30.565.10">
    <property type="entry name" value="Histidine kinase-like ATPase, C-terminal domain"/>
    <property type="match status" value="1"/>
</dbReference>
<dbReference type="Proteomes" id="UP000694548">
    <property type="component" value="Chromosome sgr08"/>
</dbReference>
<dbReference type="KEGG" id="nfu:107382515"/>
<dbReference type="InterPro" id="IPR058616">
    <property type="entry name" value="Ig_SMCHD1_8th"/>
</dbReference>
<dbReference type="InterPro" id="IPR036890">
    <property type="entry name" value="HATPase_C_sf"/>
</dbReference>
<dbReference type="Pfam" id="PF26198">
    <property type="entry name" value="Ig_SMCHD1_6th"/>
    <property type="match status" value="1"/>
</dbReference>
<dbReference type="EMBL" id="HADY01017124">
    <property type="protein sequence ID" value="SBP55609.1"/>
    <property type="molecule type" value="Transcribed_RNA"/>
</dbReference>
<sequence length="1951" mass="219209">MLHVFDCRSKSEVSRKTLGTDGLDLKGFLRVVHQEFFIPLSETFVLVTTDRTVVDRDKFEELQDGITLWLLQHKDQPLSASIEEEIQFVPHFNTLVQSGANEYFVEGHKSLPCAFAELVDNALSATAKNTGIRTIEIRLQFNKADGKPSVTVLDNGCGMTSKQLNNWAVYRLSKFTRASSTIESENVEYVRPAPVPRSLNSDISFFGVGGKRAAFHIGDSVRMITKTAGSPDVHELVLSKEEFLRKEQNKEDVYKGTILNRKPGDSSHVTNDERFLRSLITEETGNKSFTAVVITGVCLEDIDYLKQHFLEWTRELAHIYHYYIHGIDGNKLNGERSVDRPNIDILVTLREKPPKCPRAINLREVDDDMQTLYINSAVSMFEFRATTSNGGTVEGILRYHPFLYDKETYPKDPYTAQEPVAEDDHENEPEGPNQARGKRDIFECFWNGRLVPYTTVSEFDWCTRPIKGASLPAECYSRFSGVLFTDDRFQVNASKLKFMDLELKLKNKDTIFTTFVNNQKTSKRSNIEKEFTQWLETCHENFDKQVKFIEYLGTITRTDMAMKRRQHPWATFSSIEFGGNVYKTGQLVKSQKTQPLLYGSVVRFLLYGDHNQDVYATGGQVEIRREPEALYDRATKIIAISKIDTNISVEGIKTVIENDLDKLPEELKLEWPEGNDWPQNAIRPAGTVFGPLKVEILNRKGDLISKILSGGQGIKLDIELQIVHHGPKENKEFPRLAAPFLLTKGHWFKKIETLRYLGKYTLTLQTVIHDSCATVYGGKPLPSHVLKFTIKEGSAESFTVGPLSSPLRVGVPFDIPLEVKDGYNHPTKLPPKIKPVLECSGLELSYRVTSYSGTTFIIKDVKARGKVQNYQQNKGYVLNVTIPGLKADTQTFTISLLPGNPHLLHVKPDSKPIKLENGNPTTFLVEVHDEAGNITADLNQIVQCKVTGLPLMVVDCSNTGVGQLVTTPINLNIINGEPKILEAEFSMPSQKHVKPVVTELKVMPSSRVTKMVVFCQGEDSLVLNNKEKIKWEAGGLLENLFYKLYDESGTEVSITEKVASRIKVNWTDDYQSDVVQGKLPDVRVPKQVKEERFCQVSYQELSVSFCIVPCPDEPARMKVTSPQSTLRLGETLAGHIKLEFVDQYDNITKKFTPTCTENITVEAEGLDKSNINFTWQESSSSVLVTGLQFRSGSLGPREIIFSYDGFTERVIVKLTEGVPSQLQLVSGPEQPLQLINGHGIPTPFVVQLCDKWGNPSPDQRVVVEIRSSPPMIKVSASVMSQPVDAEGKASFIVNSVTGQRGYYQLDFKGSFNRKPIPGPSVSFTVIPDPNKPVRLQVDYVHSAKFLAGHTFPVFAVTVVSDEGSPIMTFNPAKLSMLLWEGASSKPTQPTTELKCNKPMANEKKDSFYFRDKLIPEHVGKYTIQFSLCVDKKEVLLSSQITINVVASLPVKLGPLVQPTTPVVSNSSDISSRILVKDMTLVIKDSFGNPAGQELSGKVVVSIGCPDGESSRCLPLFEDKTSSFQINLEEGRAHISRLVIMENSPGENGSRYNLIFKPTGLNLPTSLLPFELLFHFYNDAENQRRMSELSRKRDELKNSIEKYDAMCSTFCELRKGLTIQLQDIAEKETTLRVEMSKRNLDISHPLPSSDIDKLIRDKTIEAETIERVPRRKFSVTNKFGGPDVLGMVGHLALILDDDAARVISWHLVGDMDCIITRTTEAAQRIYRDTRGVQQVMALDSILVPPGKRPLPHIRNGCALFSPVGNPVYAKDLLIYSGDLQSCDLVFKNFLGFTILMDDLTSATNYRKALVENRINCPTILTREGDRVSARGKFGGAQNKAPPIVKLRVFGAPLPQHYHTLKEQLDLLEKYKSIRLKMEQVEKAHDECIMEEISPKRLQERQKVEEMKKEFEEIERQLSSVRLGKRGPENPGEPSGIQTKRPRQKSRDLLPDF</sequence>
<dbReference type="InterPro" id="IPR010935">
    <property type="entry name" value="SMC_hinge"/>
</dbReference>
<dbReference type="InterPro" id="IPR036277">
    <property type="entry name" value="SMC_hinge_sf"/>
</dbReference>
<evidence type="ECO:0000313" key="6">
    <source>
        <dbReference type="EMBL" id="SBP55609.1"/>
    </source>
</evidence>
<dbReference type="SMART" id="SM00968">
    <property type="entry name" value="SMC_hinge"/>
    <property type="match status" value="1"/>
</dbReference>
<reference evidence="7" key="1">
    <citation type="submission" date="2014-08" db="EMBL/GenBank/DDBJ databases">
        <authorList>
            <person name="Senf B."/>
            <person name="Petzold A."/>
            <person name="Downie B.R."/>
            <person name="Koch P."/>
            <person name="Platzer M."/>
        </authorList>
    </citation>
    <scope>NUCLEOTIDE SEQUENCE [LARGE SCALE GENOMIC DNA]</scope>
    <source>
        <strain evidence="7">GRZ</strain>
    </source>
</reference>
<dbReference type="InterPro" id="IPR058617">
    <property type="entry name" value="Ig_SMCHD1_7th"/>
</dbReference>
<organism evidence="6">
    <name type="scientific">Nothobranchius furzeri</name>
    <name type="common">Turquoise killifish</name>
    <dbReference type="NCBI Taxonomy" id="105023"/>
    <lineage>
        <taxon>Eukaryota</taxon>
        <taxon>Metazoa</taxon>
        <taxon>Chordata</taxon>
        <taxon>Craniata</taxon>
        <taxon>Vertebrata</taxon>
        <taxon>Euteleostomi</taxon>
        <taxon>Actinopterygii</taxon>
        <taxon>Neopterygii</taxon>
        <taxon>Teleostei</taxon>
        <taxon>Neoteleostei</taxon>
        <taxon>Acanthomorphata</taxon>
        <taxon>Ovalentaria</taxon>
        <taxon>Atherinomorphae</taxon>
        <taxon>Cyprinodontiformes</taxon>
        <taxon>Nothobranchiidae</taxon>
        <taxon>Nothobranchius</taxon>
    </lineage>
</organism>
<evidence type="ECO:0000256" key="2">
    <source>
        <dbReference type="ARBA" id="ARBA00022454"/>
    </source>
</evidence>
<dbReference type="InterPro" id="IPR058614">
    <property type="entry name" value="Ig_SMCHD1_5th"/>
</dbReference>
<dbReference type="Pfam" id="PF26197">
    <property type="entry name" value="Ig_SMCHD1_5th"/>
    <property type="match status" value="1"/>
</dbReference>
<dbReference type="Pfam" id="PF26195">
    <property type="entry name" value="Ig_SMCHD1_2nd"/>
    <property type="match status" value="1"/>
</dbReference>
<dbReference type="GeneID" id="107382515"/>
<dbReference type="Proteomes" id="UP000822369">
    <property type="component" value="Chromosome 10"/>
</dbReference>
<name>A0A1A8AKP6_NOTFU</name>
<dbReference type="InterPro" id="IPR058611">
    <property type="entry name" value="Ig_SMCHD1_1st"/>
</dbReference>
<evidence type="ECO:0000313" key="8">
    <source>
        <dbReference type="Proteomes" id="UP000694548"/>
    </source>
</evidence>
<dbReference type="Pfam" id="PF13589">
    <property type="entry name" value="HATPase_c_3"/>
    <property type="match status" value="1"/>
</dbReference>
<keyword evidence="2" id="KW-0158">Chromosome</keyword>
<dbReference type="Pfam" id="PF26201">
    <property type="entry name" value="Ig_SMCHD1_7th"/>
    <property type="match status" value="1"/>
</dbReference>
<evidence type="ECO:0000313" key="5">
    <source>
        <dbReference type="EMBL" id="KAF7213456.1"/>
    </source>
</evidence>
<feature type="region of interest" description="Disordered" evidence="3">
    <location>
        <begin position="413"/>
        <end position="436"/>
    </location>
</feature>
<reference evidence="6" key="2">
    <citation type="submission" date="2016-05" db="EMBL/GenBank/DDBJ databases">
        <authorList>
            <person name="Lavstsen T."/>
            <person name="Jespersen J.S."/>
        </authorList>
    </citation>
    <scope>NUCLEOTIDE SEQUENCE</scope>
    <source>
        <tissue evidence="6">Brain</tissue>
    </source>
</reference>
<dbReference type="GO" id="GO:0006302">
    <property type="term" value="P:double-strand break repair"/>
    <property type="evidence" value="ECO:0007669"/>
    <property type="project" value="InterPro"/>
</dbReference>
<protein>
    <submittedName>
        <fullName evidence="6 7">Structural maintenance of chromosomes flexible hinge domain containing 1</fullName>
    </submittedName>
</protein>
<dbReference type="SUPFAM" id="SSF75553">
    <property type="entry name" value="Smc hinge domain"/>
    <property type="match status" value="1"/>
</dbReference>
<dbReference type="GO" id="GO:0005694">
    <property type="term" value="C:chromosome"/>
    <property type="evidence" value="ECO:0007669"/>
    <property type="project" value="UniProtKB-SubCell"/>
</dbReference>
<reference evidence="6" key="3">
    <citation type="submission" date="2016-06" db="EMBL/GenBank/DDBJ databases">
        <title>The genome of a short-lived fish provides insights into sex chromosome evolution and the genetic control of aging.</title>
        <authorList>
            <person name="Reichwald K."/>
            <person name="Felder M."/>
            <person name="Petzold A."/>
            <person name="Koch P."/>
            <person name="Groth M."/>
            <person name="Platzer M."/>
        </authorList>
    </citation>
    <scope>NUCLEOTIDE SEQUENCE</scope>
    <source>
        <tissue evidence="6">Brain</tissue>
    </source>
</reference>
<feature type="region of interest" description="Disordered" evidence="3">
    <location>
        <begin position="1913"/>
        <end position="1951"/>
    </location>
</feature>
<evidence type="ECO:0000256" key="3">
    <source>
        <dbReference type="SAM" id="MobiDB-lite"/>
    </source>
</evidence>
<dbReference type="EMBL" id="HAEJ01016856">
    <property type="protein sequence ID" value="SBS57313.1"/>
    <property type="molecule type" value="Transcribed_RNA"/>
</dbReference>